<keyword evidence="3" id="KW-1185">Reference proteome</keyword>
<keyword evidence="1" id="KW-0812">Transmembrane</keyword>
<name>I0SFD9_STRAP</name>
<reference evidence="2 3" key="1">
    <citation type="submission" date="2012-01" db="EMBL/GenBank/DDBJ databases">
        <authorList>
            <person name="Harkins D.M."/>
            <person name="Madupu R."/>
            <person name="Durkin A.S."/>
            <person name="Torralba M."/>
            <person name="Methe B."/>
            <person name="Sutton G.G."/>
            <person name="Nelson K.E."/>
        </authorList>
    </citation>
    <scope>NUCLEOTIDE SEQUENCE [LARGE SCALE GENOMIC DNA]</scope>
    <source>
        <strain evidence="2 3">CCUG 39159</strain>
    </source>
</reference>
<accession>I0SFD9</accession>
<dbReference type="RefSeq" id="WP_003035423.1">
    <property type="nucleotide sequence ID" value="NZ_AICP01000037.1"/>
</dbReference>
<proteinExistence type="predicted"/>
<protein>
    <submittedName>
        <fullName evidence="2">Uncharacterized protein</fullName>
    </submittedName>
</protein>
<dbReference type="Proteomes" id="UP000003245">
    <property type="component" value="Unassembled WGS sequence"/>
</dbReference>
<sequence length="120" mass="13868">MTEKIILSGRTEQELYKEFCNLACNDLEGAKSKIQQFSDDELRIYQEIILSVSESANDLETKQLPFLLALMTIINVIPNNVVKVILMFLVVGIWVKFLKTTIYSGTRIKIKRLLRFLKDL</sequence>
<evidence type="ECO:0000313" key="2">
    <source>
        <dbReference type="EMBL" id="EID22092.1"/>
    </source>
</evidence>
<keyword evidence="1" id="KW-0472">Membrane</keyword>
<keyword evidence="1" id="KW-1133">Transmembrane helix</keyword>
<feature type="transmembrane region" description="Helical" evidence="1">
    <location>
        <begin position="66"/>
        <end position="95"/>
    </location>
</feature>
<gene>
    <name evidence="2" type="ORF">HMPREF1043_0978</name>
</gene>
<comment type="caution">
    <text evidence="2">The sequence shown here is derived from an EMBL/GenBank/DDBJ whole genome shotgun (WGS) entry which is preliminary data.</text>
</comment>
<evidence type="ECO:0000256" key="1">
    <source>
        <dbReference type="SAM" id="Phobius"/>
    </source>
</evidence>
<organism evidence="2 3">
    <name type="scientific">Streptococcus anginosus subsp. whileyi CCUG 39159</name>
    <dbReference type="NCBI Taxonomy" id="1095729"/>
    <lineage>
        <taxon>Bacteria</taxon>
        <taxon>Bacillati</taxon>
        <taxon>Bacillota</taxon>
        <taxon>Bacilli</taxon>
        <taxon>Lactobacillales</taxon>
        <taxon>Streptococcaceae</taxon>
        <taxon>Streptococcus</taxon>
        <taxon>Streptococcus anginosus group</taxon>
    </lineage>
</organism>
<dbReference type="EMBL" id="AICP01000037">
    <property type="protein sequence ID" value="EID22092.1"/>
    <property type="molecule type" value="Genomic_DNA"/>
</dbReference>
<dbReference type="AlphaFoldDB" id="I0SFD9"/>
<dbReference type="PATRIC" id="fig|1095729.3.peg.934"/>
<evidence type="ECO:0000313" key="3">
    <source>
        <dbReference type="Proteomes" id="UP000003245"/>
    </source>
</evidence>